<comment type="similarity">
    <text evidence="1">Belongs to the protein kinase superfamily. AGC Ser/Thr protein kinase family.</text>
</comment>
<feature type="domain" description="Protein kinase" evidence="10">
    <location>
        <begin position="1"/>
        <end position="140"/>
    </location>
</feature>
<sequence length="140" mass="15914">YCPTDLDRLRHIHPESCFPEEIVRYYCAEILLAMEYLHMLGIVHRDLKPANVLVREDGHLLLADFDVSRYFYVHHIVTQSLGTYCPVKNKGTDCVKKMPKHGIGPTLTTLAHTAIGHFKRTTNMVLIVDQIITAITVAVD</sequence>
<evidence type="ECO:0000256" key="2">
    <source>
        <dbReference type="ARBA" id="ARBA00012513"/>
    </source>
</evidence>
<dbReference type="Proteomes" id="UP000824469">
    <property type="component" value="Unassembled WGS sequence"/>
</dbReference>
<proteinExistence type="inferred from homology"/>
<evidence type="ECO:0000256" key="9">
    <source>
        <dbReference type="ARBA" id="ARBA00048679"/>
    </source>
</evidence>
<dbReference type="SUPFAM" id="SSF56112">
    <property type="entry name" value="Protein kinase-like (PK-like)"/>
    <property type="match status" value="1"/>
</dbReference>
<evidence type="ECO:0000256" key="7">
    <source>
        <dbReference type="ARBA" id="ARBA00022840"/>
    </source>
</evidence>
<evidence type="ECO:0000256" key="5">
    <source>
        <dbReference type="ARBA" id="ARBA00022741"/>
    </source>
</evidence>
<evidence type="ECO:0000313" key="11">
    <source>
        <dbReference type="EMBL" id="KAH9306603.1"/>
    </source>
</evidence>
<dbReference type="FunFam" id="1.10.510.10:FF:000294">
    <property type="entry name" value="Serine/threonine-protein kinase OXI1"/>
    <property type="match status" value="1"/>
</dbReference>
<dbReference type="InterPro" id="IPR011009">
    <property type="entry name" value="Kinase-like_dom_sf"/>
</dbReference>
<evidence type="ECO:0000256" key="1">
    <source>
        <dbReference type="ARBA" id="ARBA00009903"/>
    </source>
</evidence>
<comment type="catalytic activity">
    <reaction evidence="9">
        <text>L-seryl-[protein] + ATP = O-phospho-L-seryl-[protein] + ADP + H(+)</text>
        <dbReference type="Rhea" id="RHEA:17989"/>
        <dbReference type="Rhea" id="RHEA-COMP:9863"/>
        <dbReference type="Rhea" id="RHEA-COMP:11604"/>
        <dbReference type="ChEBI" id="CHEBI:15378"/>
        <dbReference type="ChEBI" id="CHEBI:29999"/>
        <dbReference type="ChEBI" id="CHEBI:30616"/>
        <dbReference type="ChEBI" id="CHEBI:83421"/>
        <dbReference type="ChEBI" id="CHEBI:456216"/>
        <dbReference type="EC" id="2.7.11.1"/>
    </reaction>
</comment>
<dbReference type="GO" id="GO:0005524">
    <property type="term" value="F:ATP binding"/>
    <property type="evidence" value="ECO:0007669"/>
    <property type="project" value="UniProtKB-KW"/>
</dbReference>
<dbReference type="InterPro" id="IPR008271">
    <property type="entry name" value="Ser/Thr_kinase_AS"/>
</dbReference>
<comment type="catalytic activity">
    <reaction evidence="8">
        <text>L-threonyl-[protein] + ATP = O-phospho-L-threonyl-[protein] + ADP + H(+)</text>
        <dbReference type="Rhea" id="RHEA:46608"/>
        <dbReference type="Rhea" id="RHEA-COMP:11060"/>
        <dbReference type="Rhea" id="RHEA-COMP:11605"/>
        <dbReference type="ChEBI" id="CHEBI:15378"/>
        <dbReference type="ChEBI" id="CHEBI:30013"/>
        <dbReference type="ChEBI" id="CHEBI:30616"/>
        <dbReference type="ChEBI" id="CHEBI:61977"/>
        <dbReference type="ChEBI" id="CHEBI:456216"/>
        <dbReference type="EC" id="2.7.11.1"/>
    </reaction>
</comment>
<dbReference type="InterPro" id="IPR000719">
    <property type="entry name" value="Prot_kinase_dom"/>
</dbReference>
<dbReference type="Gene3D" id="1.10.510.10">
    <property type="entry name" value="Transferase(Phosphotransferase) domain 1"/>
    <property type="match status" value="1"/>
</dbReference>
<evidence type="ECO:0000256" key="4">
    <source>
        <dbReference type="ARBA" id="ARBA00022679"/>
    </source>
</evidence>
<dbReference type="GO" id="GO:0004674">
    <property type="term" value="F:protein serine/threonine kinase activity"/>
    <property type="evidence" value="ECO:0007669"/>
    <property type="project" value="UniProtKB-KW"/>
</dbReference>
<keyword evidence="12" id="KW-1185">Reference proteome</keyword>
<evidence type="ECO:0000313" key="12">
    <source>
        <dbReference type="Proteomes" id="UP000824469"/>
    </source>
</evidence>
<keyword evidence="3" id="KW-0723">Serine/threonine-protein kinase</keyword>
<keyword evidence="7" id="KW-0067">ATP-binding</keyword>
<dbReference type="EMBL" id="JAHRHJ020000008">
    <property type="protein sequence ID" value="KAH9306603.1"/>
    <property type="molecule type" value="Genomic_DNA"/>
</dbReference>
<reference evidence="11 12" key="1">
    <citation type="journal article" date="2021" name="Nat. Plants">
        <title>The Taxus genome provides insights into paclitaxel biosynthesis.</title>
        <authorList>
            <person name="Xiong X."/>
            <person name="Gou J."/>
            <person name="Liao Q."/>
            <person name="Li Y."/>
            <person name="Zhou Q."/>
            <person name="Bi G."/>
            <person name="Li C."/>
            <person name="Du R."/>
            <person name="Wang X."/>
            <person name="Sun T."/>
            <person name="Guo L."/>
            <person name="Liang H."/>
            <person name="Lu P."/>
            <person name="Wu Y."/>
            <person name="Zhang Z."/>
            <person name="Ro D.K."/>
            <person name="Shang Y."/>
            <person name="Huang S."/>
            <person name="Yan J."/>
        </authorList>
    </citation>
    <scope>NUCLEOTIDE SEQUENCE [LARGE SCALE GENOMIC DNA]</scope>
    <source>
        <strain evidence="11">Ta-2019</strain>
    </source>
</reference>
<comment type="caution">
    <text evidence="11">The sequence shown here is derived from an EMBL/GenBank/DDBJ whole genome shotgun (WGS) entry which is preliminary data.</text>
</comment>
<dbReference type="Pfam" id="PF00069">
    <property type="entry name" value="Pkinase"/>
    <property type="match status" value="1"/>
</dbReference>
<name>A0AA38KGY7_TAXCH</name>
<evidence type="ECO:0000256" key="3">
    <source>
        <dbReference type="ARBA" id="ARBA00022527"/>
    </source>
</evidence>
<dbReference type="PANTHER" id="PTHR45637">
    <property type="entry name" value="FLIPPASE KINASE 1-RELATED"/>
    <property type="match status" value="1"/>
</dbReference>
<feature type="non-terminal residue" evidence="11">
    <location>
        <position position="140"/>
    </location>
</feature>
<organism evidence="11 12">
    <name type="scientific">Taxus chinensis</name>
    <name type="common">Chinese yew</name>
    <name type="synonym">Taxus wallichiana var. chinensis</name>
    <dbReference type="NCBI Taxonomy" id="29808"/>
    <lineage>
        <taxon>Eukaryota</taxon>
        <taxon>Viridiplantae</taxon>
        <taxon>Streptophyta</taxon>
        <taxon>Embryophyta</taxon>
        <taxon>Tracheophyta</taxon>
        <taxon>Spermatophyta</taxon>
        <taxon>Pinopsida</taxon>
        <taxon>Pinidae</taxon>
        <taxon>Conifers II</taxon>
        <taxon>Cupressales</taxon>
        <taxon>Taxaceae</taxon>
        <taxon>Taxus</taxon>
    </lineage>
</organism>
<evidence type="ECO:0000256" key="6">
    <source>
        <dbReference type="ARBA" id="ARBA00022777"/>
    </source>
</evidence>
<dbReference type="AlphaFoldDB" id="A0AA38KGY7"/>
<feature type="non-terminal residue" evidence="11">
    <location>
        <position position="1"/>
    </location>
</feature>
<dbReference type="PROSITE" id="PS00108">
    <property type="entry name" value="PROTEIN_KINASE_ST"/>
    <property type="match status" value="1"/>
</dbReference>
<dbReference type="EC" id="2.7.11.1" evidence="2"/>
<dbReference type="PROSITE" id="PS50011">
    <property type="entry name" value="PROTEIN_KINASE_DOM"/>
    <property type="match status" value="1"/>
</dbReference>
<accession>A0AA38KGY7</accession>
<protein>
    <recommendedName>
        <fullName evidence="2">non-specific serine/threonine protein kinase</fullName>
        <ecNumber evidence="2">2.7.11.1</ecNumber>
    </recommendedName>
</protein>
<keyword evidence="5" id="KW-0547">Nucleotide-binding</keyword>
<keyword evidence="6" id="KW-0418">Kinase</keyword>
<evidence type="ECO:0000259" key="10">
    <source>
        <dbReference type="PROSITE" id="PS50011"/>
    </source>
</evidence>
<evidence type="ECO:0000256" key="8">
    <source>
        <dbReference type="ARBA" id="ARBA00047899"/>
    </source>
</evidence>
<keyword evidence="4" id="KW-0808">Transferase</keyword>
<gene>
    <name evidence="11" type="ORF">KI387_011007</name>
</gene>
<dbReference type="SMART" id="SM00220">
    <property type="entry name" value="S_TKc"/>
    <property type="match status" value="1"/>
</dbReference>